<evidence type="ECO:0000256" key="9">
    <source>
        <dbReference type="ARBA" id="ARBA00023170"/>
    </source>
</evidence>
<keyword evidence="10" id="KW-0325">Glycoprotein</keyword>
<accession>A0A4Y2CXZ2</accession>
<evidence type="ECO:0000259" key="16">
    <source>
        <dbReference type="SMART" id="SM00918"/>
    </source>
</evidence>
<gene>
    <name evidence="17" type="primary">GRID1_7</name>
    <name evidence="17" type="ORF">AVEN_135067_1</name>
</gene>
<evidence type="ECO:0000256" key="7">
    <source>
        <dbReference type="ARBA" id="ARBA00023065"/>
    </source>
</evidence>
<evidence type="ECO:0000256" key="4">
    <source>
        <dbReference type="ARBA" id="ARBA00022475"/>
    </source>
</evidence>
<comment type="caution">
    <text evidence="17">The sequence shown here is derived from an EMBL/GenBank/DDBJ whole genome shotgun (WGS) entry which is preliminary data.</text>
</comment>
<dbReference type="OrthoDB" id="6436011at2759"/>
<comment type="subcellular location">
    <subcellularLocation>
        <location evidence="1">Cell membrane</location>
        <topology evidence="1">Multi-pass membrane protein</topology>
    </subcellularLocation>
</comment>
<keyword evidence="6 13" id="KW-1133">Transmembrane helix</keyword>
<keyword evidence="8 13" id="KW-0472">Membrane</keyword>
<proteinExistence type="inferred from homology"/>
<feature type="domain" description="Ionotropic glutamate receptor C-terminal" evidence="15">
    <location>
        <begin position="46"/>
        <end position="382"/>
    </location>
</feature>
<dbReference type="SMART" id="SM00918">
    <property type="entry name" value="Lig_chan-Glu_bd"/>
    <property type="match status" value="1"/>
</dbReference>
<feature type="transmembrane region" description="Helical" evidence="13">
    <location>
        <begin position="214"/>
        <end position="236"/>
    </location>
</feature>
<dbReference type="GO" id="GO:0050906">
    <property type="term" value="P:detection of stimulus involved in sensory perception"/>
    <property type="evidence" value="ECO:0007669"/>
    <property type="project" value="UniProtKB-ARBA"/>
</dbReference>
<dbReference type="SUPFAM" id="SSF53850">
    <property type="entry name" value="Periplasmic binding protein-like II"/>
    <property type="match status" value="1"/>
</dbReference>
<keyword evidence="11" id="KW-1071">Ligand-gated ion channel</keyword>
<dbReference type="InterPro" id="IPR019594">
    <property type="entry name" value="Glu/Gly-bd"/>
</dbReference>
<keyword evidence="18" id="KW-1185">Reference proteome</keyword>
<dbReference type="PANTHER" id="PTHR42643:SF24">
    <property type="entry name" value="IONOTROPIC RECEPTOR 60A"/>
    <property type="match status" value="1"/>
</dbReference>
<evidence type="ECO:0000256" key="3">
    <source>
        <dbReference type="ARBA" id="ARBA00022448"/>
    </source>
</evidence>
<evidence type="ECO:0000256" key="12">
    <source>
        <dbReference type="ARBA" id="ARBA00023303"/>
    </source>
</evidence>
<feature type="domain" description="Ionotropic glutamate receptor L-glutamate and glycine-binding" evidence="16">
    <location>
        <begin position="34"/>
        <end position="96"/>
    </location>
</feature>
<evidence type="ECO:0000256" key="1">
    <source>
        <dbReference type="ARBA" id="ARBA00004651"/>
    </source>
</evidence>
<dbReference type="PANTHER" id="PTHR42643">
    <property type="entry name" value="IONOTROPIC RECEPTOR 20A-RELATED"/>
    <property type="match status" value="1"/>
</dbReference>
<feature type="transmembrane region" description="Helical" evidence="13">
    <location>
        <begin position="149"/>
        <end position="169"/>
    </location>
</feature>
<evidence type="ECO:0000313" key="17">
    <source>
        <dbReference type="EMBL" id="GBM09341.1"/>
    </source>
</evidence>
<evidence type="ECO:0000256" key="10">
    <source>
        <dbReference type="ARBA" id="ARBA00023180"/>
    </source>
</evidence>
<evidence type="ECO:0000256" key="5">
    <source>
        <dbReference type="ARBA" id="ARBA00022692"/>
    </source>
</evidence>
<dbReference type="SMART" id="SM00079">
    <property type="entry name" value="PBPe"/>
    <property type="match status" value="1"/>
</dbReference>
<name>A0A4Y2CXZ2_ARAVE</name>
<evidence type="ECO:0000313" key="18">
    <source>
        <dbReference type="Proteomes" id="UP000499080"/>
    </source>
</evidence>
<feature type="signal peptide" evidence="14">
    <location>
        <begin position="1"/>
        <end position="22"/>
    </location>
</feature>
<dbReference type="InterPro" id="IPR001320">
    <property type="entry name" value="Iontro_rcpt_C"/>
</dbReference>
<dbReference type="EMBL" id="BGPR01000268">
    <property type="protein sequence ID" value="GBM09341.1"/>
    <property type="molecule type" value="Genomic_DNA"/>
</dbReference>
<evidence type="ECO:0000256" key="2">
    <source>
        <dbReference type="ARBA" id="ARBA00008685"/>
    </source>
</evidence>
<evidence type="ECO:0000256" key="14">
    <source>
        <dbReference type="SAM" id="SignalP"/>
    </source>
</evidence>
<feature type="chain" id="PRO_5021358761" evidence="14">
    <location>
        <begin position="23"/>
        <end position="436"/>
    </location>
</feature>
<keyword evidence="7" id="KW-0406">Ion transport</keyword>
<reference evidence="17 18" key="1">
    <citation type="journal article" date="2019" name="Sci. Rep.">
        <title>Orb-weaving spider Araneus ventricosus genome elucidates the spidroin gene catalogue.</title>
        <authorList>
            <person name="Kono N."/>
            <person name="Nakamura H."/>
            <person name="Ohtoshi R."/>
            <person name="Moran D.A.P."/>
            <person name="Shinohara A."/>
            <person name="Yoshida Y."/>
            <person name="Fujiwara M."/>
            <person name="Mori M."/>
            <person name="Tomita M."/>
            <person name="Arakawa K."/>
        </authorList>
    </citation>
    <scope>NUCLEOTIDE SEQUENCE [LARGE SCALE GENOMIC DNA]</scope>
</reference>
<feature type="transmembrane region" description="Helical" evidence="13">
    <location>
        <begin position="407"/>
        <end position="428"/>
    </location>
</feature>
<keyword evidence="12" id="KW-0407">Ion channel</keyword>
<keyword evidence="4" id="KW-1003">Cell membrane</keyword>
<dbReference type="GO" id="GO:0015276">
    <property type="term" value="F:ligand-gated monoatomic ion channel activity"/>
    <property type="evidence" value="ECO:0007669"/>
    <property type="project" value="InterPro"/>
</dbReference>
<dbReference type="Proteomes" id="UP000499080">
    <property type="component" value="Unassembled WGS sequence"/>
</dbReference>
<keyword evidence="5 13" id="KW-0812">Transmembrane</keyword>
<dbReference type="InterPro" id="IPR052192">
    <property type="entry name" value="Insect_Ionotropic_Sensory_Rcpt"/>
</dbReference>
<evidence type="ECO:0000256" key="8">
    <source>
        <dbReference type="ARBA" id="ARBA00023136"/>
    </source>
</evidence>
<dbReference type="AlphaFoldDB" id="A0A4Y2CXZ2"/>
<keyword evidence="9 17" id="KW-0675">Receptor</keyword>
<evidence type="ECO:0000256" key="11">
    <source>
        <dbReference type="ARBA" id="ARBA00023286"/>
    </source>
</evidence>
<evidence type="ECO:0000256" key="6">
    <source>
        <dbReference type="ARBA" id="ARBA00022989"/>
    </source>
</evidence>
<dbReference type="GO" id="GO:0005886">
    <property type="term" value="C:plasma membrane"/>
    <property type="evidence" value="ECO:0007669"/>
    <property type="project" value="UniProtKB-SubCell"/>
</dbReference>
<dbReference type="Gene3D" id="3.40.190.10">
    <property type="entry name" value="Periplasmic binding protein-like II"/>
    <property type="match status" value="3"/>
</dbReference>
<sequence length="436" mass="49830">MVKNVFLLVIPLCFFLNYRKYCNVLYDSYCQITPIFELEEREDGSLYGVGGSEFPVLEILSKYMPFSYELLIRKDYVFGNAQPNGEWTGMMGMLQRKEVDMAIGWVACSYKRQTIVDFSFPHIITADVFVTAAPKTLRREFPFLSPFQFLVWMILLTTLVCSGLALSALDIDRSGKVVKNFFKRWLAEIGRLAALFIGQGRYDRYQSGKVRAFMYLWSISKLILVFGYSTDLLAYLTVPVNETPLQTVQELRDAVVAGKYQFGLFKGVSHVDGLMGLKSGVLKDLADHIRNHPENRIASFEESIARIEAGNFAMMNMRLHFLYSAGRIGLEKFYMSRDSIGHNMVSVAFKKGFEHMEKINRIIIRMGECGITRKITKEMLFSARLKAPTLEHTDRNHSLTLSDLKTALWLVVSGEVLAVLCFALEIAIHRLQKNER</sequence>
<protein>
    <submittedName>
        <fullName evidence="17">Glutamate receptor ionotropic, delta-1</fullName>
    </submittedName>
</protein>
<dbReference type="Pfam" id="PF10613">
    <property type="entry name" value="Lig_chan-Glu_bd"/>
    <property type="match status" value="1"/>
</dbReference>
<evidence type="ECO:0000259" key="15">
    <source>
        <dbReference type="SMART" id="SM00079"/>
    </source>
</evidence>
<keyword evidence="3" id="KW-0813">Transport</keyword>
<evidence type="ECO:0000256" key="13">
    <source>
        <dbReference type="SAM" id="Phobius"/>
    </source>
</evidence>
<organism evidence="17 18">
    <name type="scientific">Araneus ventricosus</name>
    <name type="common">Orbweaver spider</name>
    <name type="synonym">Epeira ventricosa</name>
    <dbReference type="NCBI Taxonomy" id="182803"/>
    <lineage>
        <taxon>Eukaryota</taxon>
        <taxon>Metazoa</taxon>
        <taxon>Ecdysozoa</taxon>
        <taxon>Arthropoda</taxon>
        <taxon>Chelicerata</taxon>
        <taxon>Arachnida</taxon>
        <taxon>Araneae</taxon>
        <taxon>Araneomorphae</taxon>
        <taxon>Entelegynae</taxon>
        <taxon>Araneoidea</taxon>
        <taxon>Araneidae</taxon>
        <taxon>Araneus</taxon>
    </lineage>
</organism>
<keyword evidence="14" id="KW-0732">Signal</keyword>
<comment type="similarity">
    <text evidence="2">Belongs to the glutamate-gated ion channel (TC 1.A.10.1) family.</text>
</comment>